<dbReference type="AlphaFoldDB" id="A0A1G2DJM0"/>
<evidence type="ECO:0000313" key="3">
    <source>
        <dbReference type="Proteomes" id="UP000178534"/>
    </source>
</evidence>
<organism evidence="2 3">
    <name type="scientific">Candidatus Lloydbacteria bacterium RIFCSPLOWO2_01_FULL_50_20</name>
    <dbReference type="NCBI Taxonomy" id="1798665"/>
    <lineage>
        <taxon>Bacteria</taxon>
        <taxon>Candidatus Lloydiibacteriota</taxon>
    </lineage>
</organism>
<evidence type="ECO:0008006" key="4">
    <source>
        <dbReference type="Google" id="ProtNLM"/>
    </source>
</evidence>
<evidence type="ECO:0000313" key="2">
    <source>
        <dbReference type="EMBL" id="OGZ13857.1"/>
    </source>
</evidence>
<reference evidence="2 3" key="1">
    <citation type="journal article" date="2016" name="Nat. Commun.">
        <title>Thousands of microbial genomes shed light on interconnected biogeochemical processes in an aquifer system.</title>
        <authorList>
            <person name="Anantharaman K."/>
            <person name="Brown C.T."/>
            <person name="Hug L.A."/>
            <person name="Sharon I."/>
            <person name="Castelle C.J."/>
            <person name="Probst A.J."/>
            <person name="Thomas B.C."/>
            <person name="Singh A."/>
            <person name="Wilkins M.J."/>
            <person name="Karaoz U."/>
            <person name="Brodie E.L."/>
            <person name="Williams K.H."/>
            <person name="Hubbard S.S."/>
            <person name="Banfield J.F."/>
        </authorList>
    </citation>
    <scope>NUCLEOTIDE SEQUENCE [LARGE SCALE GENOMIC DNA]</scope>
</reference>
<gene>
    <name evidence="2" type="ORF">A2942_02880</name>
</gene>
<name>A0A1G2DJM0_9BACT</name>
<dbReference type="Proteomes" id="UP000178534">
    <property type="component" value="Unassembled WGS sequence"/>
</dbReference>
<accession>A0A1G2DJM0</accession>
<feature type="signal peptide" evidence="1">
    <location>
        <begin position="1"/>
        <end position="27"/>
    </location>
</feature>
<evidence type="ECO:0000256" key="1">
    <source>
        <dbReference type="SAM" id="SignalP"/>
    </source>
</evidence>
<proteinExistence type="predicted"/>
<feature type="chain" id="PRO_5009582613" description="SH3b domain-containing protein" evidence="1">
    <location>
        <begin position="28"/>
        <end position="533"/>
    </location>
</feature>
<dbReference type="PROSITE" id="PS51257">
    <property type="entry name" value="PROKAR_LIPOPROTEIN"/>
    <property type="match status" value="1"/>
</dbReference>
<protein>
    <recommendedName>
        <fullName evidence="4">SH3b domain-containing protein</fullName>
    </recommendedName>
</protein>
<sequence>MKQQNHWRSRRCWLLLALAVGILAGCATPFTPACLTVAKDPTDEFKYRQDEALVACEAAQYPAVPHLFKRDPKSNVWSLNEGGMKVDEVAVVIRRNVKDLYSYLSYSNPRQVEAIDSLRGLRAGLEKEELIAFDQYSRLNMLKILSDFAKEVPLSSDVINREDYKYFMNYGDGRYSLRQVYPHETLSVRNIPFDAEYLVNARSNGSLKLVEQVRQITQQDFAKKIVDLRDPNNFKWKKAIQGFEIRGYKIMPPDGKPKDEAVHYVEVYRLKDDLVTTESLPAIRGFMPAASTGVSVFLVDYDREGTIGYSMPDELWKFGFPIRNGHELLTLFGYRGRLMTALFDPPKLVDRDRPERKRPQDPPIYYKVVKAGDYTANAWKKGKFTVPFKYATLEQGYRFELVPALPKLEAEVRFKQLKSLVREYKKDGKSVIVERWEPKSEYLKRNIADVSAFGGVFTLRRDGFSEERGDVKLFGKRVVTIDYQFGDKWYRIKDEDGDGDFELQQEIADPSAVAIEPTLEAIPEPLGIDTGPY</sequence>
<keyword evidence="1" id="KW-0732">Signal</keyword>
<dbReference type="EMBL" id="MHLP01000002">
    <property type="protein sequence ID" value="OGZ13857.1"/>
    <property type="molecule type" value="Genomic_DNA"/>
</dbReference>
<comment type="caution">
    <text evidence="2">The sequence shown here is derived from an EMBL/GenBank/DDBJ whole genome shotgun (WGS) entry which is preliminary data.</text>
</comment>
<dbReference type="STRING" id="1798665.A2942_02880"/>